<organism evidence="2">
    <name type="scientific">marine metagenome</name>
    <dbReference type="NCBI Taxonomy" id="408172"/>
    <lineage>
        <taxon>unclassified sequences</taxon>
        <taxon>metagenomes</taxon>
        <taxon>ecological metagenomes</taxon>
    </lineage>
</organism>
<feature type="domain" description="PhoU" evidence="1">
    <location>
        <begin position="21"/>
        <end position="106"/>
    </location>
</feature>
<dbReference type="Gene3D" id="1.20.58.220">
    <property type="entry name" value="Phosphate transport system protein phou homolog 2, domain 2"/>
    <property type="match status" value="1"/>
</dbReference>
<protein>
    <recommendedName>
        <fullName evidence="1">PhoU domain-containing protein</fullName>
    </recommendedName>
</protein>
<dbReference type="EMBL" id="UINC01026073">
    <property type="protein sequence ID" value="SVB02848.1"/>
    <property type="molecule type" value="Genomic_DNA"/>
</dbReference>
<gene>
    <name evidence="2" type="ORF">METZ01_LOCUS155702</name>
</gene>
<reference evidence="2" key="1">
    <citation type="submission" date="2018-05" db="EMBL/GenBank/DDBJ databases">
        <authorList>
            <person name="Lanie J.A."/>
            <person name="Ng W.-L."/>
            <person name="Kazmierczak K.M."/>
            <person name="Andrzejewski T.M."/>
            <person name="Davidsen T.M."/>
            <person name="Wayne K.J."/>
            <person name="Tettelin H."/>
            <person name="Glass J.I."/>
            <person name="Rusch D."/>
            <person name="Podicherti R."/>
            <person name="Tsui H.-C.T."/>
            <person name="Winkler M.E."/>
        </authorList>
    </citation>
    <scope>NUCLEOTIDE SEQUENCE</scope>
</reference>
<dbReference type="PANTHER" id="PTHR42930:SF3">
    <property type="entry name" value="PHOSPHATE-SPECIFIC TRANSPORT SYSTEM ACCESSORY PROTEIN PHOU"/>
    <property type="match status" value="1"/>
</dbReference>
<dbReference type="GO" id="GO:0030643">
    <property type="term" value="P:intracellular phosphate ion homeostasis"/>
    <property type="evidence" value="ECO:0007669"/>
    <property type="project" value="InterPro"/>
</dbReference>
<dbReference type="AlphaFoldDB" id="A0A382AMZ7"/>
<sequence length="222" mass="25098">MVMSFFRRPEESGLENVEAQVQRMVNDARHTFDLALSAVTGGAVETVADEIRTTDRQINSTEIEIRRALIVHASVHGGIDTPEVLAFMNMIKDIERIGDYNKNIFDLAEEGVSFTESPEFESIISIRDEVSSRISLMGEILSARDEDRARTYIERGDKLRRDFDQRVTELVHSTEAAVTAVPRALLFRFLKRVTAHSSNVVSAVIMPVDQLDYFDESEDTRS</sequence>
<evidence type="ECO:0000259" key="1">
    <source>
        <dbReference type="Pfam" id="PF01895"/>
    </source>
</evidence>
<dbReference type="PANTHER" id="PTHR42930">
    <property type="entry name" value="PHOSPHATE-SPECIFIC TRANSPORT SYSTEM ACCESSORY PROTEIN PHOU"/>
    <property type="match status" value="1"/>
</dbReference>
<dbReference type="InterPro" id="IPR026022">
    <property type="entry name" value="PhoU_dom"/>
</dbReference>
<name>A0A382AMZ7_9ZZZZ</name>
<evidence type="ECO:0000313" key="2">
    <source>
        <dbReference type="EMBL" id="SVB02848.1"/>
    </source>
</evidence>
<proteinExistence type="predicted"/>
<dbReference type="Pfam" id="PF01895">
    <property type="entry name" value="PhoU"/>
    <property type="match status" value="1"/>
</dbReference>
<accession>A0A382AMZ7</accession>
<dbReference type="GO" id="GO:0045936">
    <property type="term" value="P:negative regulation of phosphate metabolic process"/>
    <property type="evidence" value="ECO:0007669"/>
    <property type="project" value="InterPro"/>
</dbReference>
<dbReference type="SUPFAM" id="SSF109755">
    <property type="entry name" value="PhoU-like"/>
    <property type="match status" value="1"/>
</dbReference>
<dbReference type="InterPro" id="IPR038078">
    <property type="entry name" value="PhoU-like_sf"/>
</dbReference>
<dbReference type="InterPro" id="IPR028366">
    <property type="entry name" value="PhoU"/>
</dbReference>